<dbReference type="AlphaFoldDB" id="A0A196SDB2"/>
<keyword evidence="2" id="KW-0732">Signal</keyword>
<keyword evidence="1" id="KW-0472">Membrane</keyword>
<proteinExistence type="predicted"/>
<feature type="signal peptide" evidence="2">
    <location>
        <begin position="1"/>
        <end position="18"/>
    </location>
</feature>
<evidence type="ECO:0000313" key="3">
    <source>
        <dbReference type="EMBL" id="OAO14301.1"/>
    </source>
</evidence>
<gene>
    <name evidence="3" type="ORF">AV274_4005</name>
</gene>
<keyword evidence="1" id="KW-0812">Transmembrane</keyword>
<dbReference type="Proteomes" id="UP000078348">
    <property type="component" value="Unassembled WGS sequence"/>
</dbReference>
<name>A0A196SDB2_BLAHN</name>
<feature type="chain" id="PRO_5008274552" evidence="2">
    <location>
        <begin position="19"/>
        <end position="814"/>
    </location>
</feature>
<feature type="transmembrane region" description="Helical" evidence="1">
    <location>
        <begin position="766"/>
        <end position="791"/>
    </location>
</feature>
<protein>
    <submittedName>
        <fullName evidence="3">Uncharacterized protein</fullName>
    </submittedName>
</protein>
<dbReference type="Gene3D" id="2.60.120.260">
    <property type="entry name" value="Galactose-binding domain-like"/>
    <property type="match status" value="1"/>
</dbReference>
<keyword evidence="1" id="KW-1133">Transmembrane helix</keyword>
<keyword evidence="4" id="KW-1185">Reference proteome</keyword>
<dbReference type="InterPro" id="IPR008979">
    <property type="entry name" value="Galactose-bd-like_sf"/>
</dbReference>
<evidence type="ECO:0000256" key="1">
    <source>
        <dbReference type="SAM" id="Phobius"/>
    </source>
</evidence>
<accession>A0A196SDB2</accession>
<reference evidence="3 4" key="1">
    <citation type="submission" date="2016-05" db="EMBL/GenBank/DDBJ databases">
        <title>Nuclear genome of Blastocystis sp. subtype 1 NandII.</title>
        <authorList>
            <person name="Gentekaki E."/>
            <person name="Curtis B."/>
            <person name="Stairs C."/>
            <person name="Eme L."/>
            <person name="Herman E."/>
            <person name="Klimes V."/>
            <person name="Arias M.C."/>
            <person name="Elias M."/>
            <person name="Hilliou F."/>
            <person name="Klute M."/>
            <person name="Malik S.-B."/>
            <person name="Pightling A."/>
            <person name="Rachubinski R."/>
            <person name="Salas D."/>
            <person name="Schlacht A."/>
            <person name="Suga H."/>
            <person name="Archibald J."/>
            <person name="Ball S.G."/>
            <person name="Clark G."/>
            <person name="Dacks J."/>
            <person name="Van Der Giezen M."/>
            <person name="Tsaousis A."/>
            <person name="Roger A."/>
        </authorList>
    </citation>
    <scope>NUCLEOTIDE SEQUENCE [LARGE SCALE GENOMIC DNA]</scope>
    <source>
        <strain evidence="4">ATCC 50177 / NandII</strain>
    </source>
</reference>
<dbReference type="SUPFAM" id="SSF49785">
    <property type="entry name" value="Galactose-binding domain-like"/>
    <property type="match status" value="1"/>
</dbReference>
<sequence>MMNLVSLLLIACLGCSLATPNSAIIVRDATGKGVTMKGSGIQLNATEALPKTVFTITASDNGQTISRTFEIEIRACEYGSVTHIQKGSSDAYFQLYRDTKLMYNGTFDDEYFCLPRGTYRYTSDECEEGHNLFITDEGGGLLHRNYFNGHARFEGSFTNVLDGPISFDFPSVVSLIPGSKKAFYISTFGHVKYWKIEPMDLIQFQEKEYRFIITDCTSGTATYTITAWRNDTSTQKTFTVYCGSCPKDTTMVTAEPDNLQASFALPEAEGDRTSSGKQSYCVPSSAFTLVYQTSKGVPLTLSKEGHVFYEYYPVASDSIYTELHVEWATPVAFATPIPFFTGSPKKKWNQVGFNAKGWQQGSEGNWSPSARSANTVFFRAPFTLDAEVGFTNVMVFLRGKGSAEVFINGVSFGTATLRADSNAIAIPVSYAVAGSNVVAVRLTKDPSSIVFGLSVELSNAPFLRLNEGVASNIQAIPDTKHPPADAFGSDEYKSTYWLARSYPAELIFTFNAPQVVNKVRFILNPLWSAFSLKLVGVTGSEKVELAAWNKDYIVGASTNGKSSMLSYINNRAFQAYHFVVQSSSANDTQLTGIRMYHDAQFVCPKKWGFKNVVEGTTLFKRCPLGYTGRRARSCVHQGMGAQWEDSKAQCFGTNPPKDFAYVDLEFTLTNVTGTFWGESGREAFVGLLVEKTYLRAEDVNLLYTDFVVDGEKMTVKVFARCTVMSLMGRAIEYNLESLTPKFAELVAGKLGEGCGGSIDKVKLHQYVNWAMVIIVSVVVVVGAVVIGAYTYTRNKSGRVKTLHKRANNDETLLV</sequence>
<evidence type="ECO:0000313" key="4">
    <source>
        <dbReference type="Proteomes" id="UP000078348"/>
    </source>
</evidence>
<comment type="caution">
    <text evidence="3">The sequence shown here is derived from an EMBL/GenBank/DDBJ whole genome shotgun (WGS) entry which is preliminary data.</text>
</comment>
<dbReference type="EMBL" id="LXWW01000264">
    <property type="protein sequence ID" value="OAO14301.1"/>
    <property type="molecule type" value="Genomic_DNA"/>
</dbReference>
<organism evidence="3 4">
    <name type="scientific">Blastocystis sp. subtype 1 (strain ATCC 50177 / NandII)</name>
    <dbReference type="NCBI Taxonomy" id="478820"/>
    <lineage>
        <taxon>Eukaryota</taxon>
        <taxon>Sar</taxon>
        <taxon>Stramenopiles</taxon>
        <taxon>Bigyra</taxon>
        <taxon>Opalozoa</taxon>
        <taxon>Opalinata</taxon>
        <taxon>Blastocystidae</taxon>
        <taxon>Blastocystis</taxon>
    </lineage>
</organism>
<evidence type="ECO:0000256" key="2">
    <source>
        <dbReference type="SAM" id="SignalP"/>
    </source>
</evidence>